<feature type="compositionally biased region" description="Basic residues" evidence="1">
    <location>
        <begin position="141"/>
        <end position="152"/>
    </location>
</feature>
<sequence>MAMEIEAALPPPAVRFENSFQKNLLVKKMIRQECDRDILEPCLGYESEMENLATKYIPSPKSQLMKLIARNQTLIRNWKIERMMAQCIPPWKDTMQANIYISKKDKEKAAKEHNQLLNNWNLGDSIEFMDAELKAELKAMERKRKEKKKKRDNRPSKQFGSLLIAKQQLKDYGRTALKEDKNWSH</sequence>
<dbReference type="AlphaFoldDB" id="A0A9P4SFA0"/>
<evidence type="ECO:0000256" key="1">
    <source>
        <dbReference type="SAM" id="MobiDB-lite"/>
    </source>
</evidence>
<dbReference type="Proteomes" id="UP000799429">
    <property type="component" value="Unassembled WGS sequence"/>
</dbReference>
<name>A0A9P4SFA0_9PEZI</name>
<protein>
    <submittedName>
        <fullName evidence="2">Uncharacterized protein</fullName>
    </submittedName>
</protein>
<reference evidence="2" key="1">
    <citation type="journal article" date="2020" name="Stud. Mycol.">
        <title>101 Dothideomycetes genomes: a test case for predicting lifestyles and emergence of pathogens.</title>
        <authorList>
            <person name="Haridas S."/>
            <person name="Albert R."/>
            <person name="Binder M."/>
            <person name="Bloem J."/>
            <person name="Labutti K."/>
            <person name="Salamov A."/>
            <person name="Andreopoulos B."/>
            <person name="Baker S."/>
            <person name="Barry K."/>
            <person name="Bills G."/>
            <person name="Bluhm B."/>
            <person name="Cannon C."/>
            <person name="Castanera R."/>
            <person name="Culley D."/>
            <person name="Daum C."/>
            <person name="Ezra D."/>
            <person name="Gonzalez J."/>
            <person name="Henrissat B."/>
            <person name="Kuo A."/>
            <person name="Liang C."/>
            <person name="Lipzen A."/>
            <person name="Lutzoni F."/>
            <person name="Magnuson J."/>
            <person name="Mondo S."/>
            <person name="Nolan M."/>
            <person name="Ohm R."/>
            <person name="Pangilinan J."/>
            <person name="Park H.-J."/>
            <person name="Ramirez L."/>
            <person name="Alfaro M."/>
            <person name="Sun H."/>
            <person name="Tritt A."/>
            <person name="Yoshinaga Y."/>
            <person name="Zwiers L.-H."/>
            <person name="Turgeon B."/>
            <person name="Goodwin S."/>
            <person name="Spatafora J."/>
            <person name="Crous P."/>
            <person name="Grigoriev I."/>
        </authorList>
    </citation>
    <scope>NUCLEOTIDE SEQUENCE</scope>
    <source>
        <strain evidence="2">CBS 101060</strain>
    </source>
</reference>
<proteinExistence type="predicted"/>
<dbReference type="EMBL" id="MU006091">
    <property type="protein sequence ID" value="KAF2841457.1"/>
    <property type="molecule type" value="Genomic_DNA"/>
</dbReference>
<dbReference type="OrthoDB" id="4500858at2759"/>
<keyword evidence="3" id="KW-1185">Reference proteome</keyword>
<evidence type="ECO:0000313" key="3">
    <source>
        <dbReference type="Proteomes" id="UP000799429"/>
    </source>
</evidence>
<comment type="caution">
    <text evidence="2">The sequence shown here is derived from an EMBL/GenBank/DDBJ whole genome shotgun (WGS) entry which is preliminary data.</text>
</comment>
<feature type="region of interest" description="Disordered" evidence="1">
    <location>
        <begin position="141"/>
        <end position="162"/>
    </location>
</feature>
<evidence type="ECO:0000313" key="2">
    <source>
        <dbReference type="EMBL" id="KAF2841457.1"/>
    </source>
</evidence>
<organism evidence="2 3">
    <name type="scientific">Patellaria atrata CBS 101060</name>
    <dbReference type="NCBI Taxonomy" id="1346257"/>
    <lineage>
        <taxon>Eukaryota</taxon>
        <taxon>Fungi</taxon>
        <taxon>Dikarya</taxon>
        <taxon>Ascomycota</taxon>
        <taxon>Pezizomycotina</taxon>
        <taxon>Dothideomycetes</taxon>
        <taxon>Dothideomycetes incertae sedis</taxon>
        <taxon>Patellariales</taxon>
        <taxon>Patellariaceae</taxon>
        <taxon>Patellaria</taxon>
    </lineage>
</organism>
<gene>
    <name evidence="2" type="ORF">M501DRAFT_1000680</name>
</gene>
<accession>A0A9P4SFA0</accession>